<evidence type="ECO:0000313" key="6">
    <source>
        <dbReference type="Proteomes" id="UP000821853"/>
    </source>
</evidence>
<dbReference type="VEuPathDB" id="VectorBase:HLOH_045214"/>
<dbReference type="OrthoDB" id="10253869at2759"/>
<dbReference type="Proteomes" id="UP000821853">
    <property type="component" value="Chromosome 3"/>
</dbReference>
<dbReference type="Gene3D" id="3.40.50.12780">
    <property type="entry name" value="N-terminal domain of ligase-like"/>
    <property type="match status" value="1"/>
</dbReference>
<evidence type="ECO:0000259" key="4">
    <source>
        <dbReference type="Pfam" id="PF13193"/>
    </source>
</evidence>
<proteinExistence type="predicted"/>
<evidence type="ECO:0000256" key="1">
    <source>
        <dbReference type="ARBA" id="ARBA00004275"/>
    </source>
</evidence>
<reference evidence="5 6" key="1">
    <citation type="journal article" date="2020" name="Cell">
        <title>Large-Scale Comparative Analyses of Tick Genomes Elucidate Their Genetic Diversity and Vector Capacities.</title>
        <authorList>
            <consortium name="Tick Genome and Microbiome Consortium (TIGMIC)"/>
            <person name="Jia N."/>
            <person name="Wang J."/>
            <person name="Shi W."/>
            <person name="Du L."/>
            <person name="Sun Y."/>
            <person name="Zhan W."/>
            <person name="Jiang J.F."/>
            <person name="Wang Q."/>
            <person name="Zhang B."/>
            <person name="Ji P."/>
            <person name="Bell-Sakyi L."/>
            <person name="Cui X.M."/>
            <person name="Yuan T.T."/>
            <person name="Jiang B.G."/>
            <person name="Yang W.F."/>
            <person name="Lam T.T."/>
            <person name="Chang Q.C."/>
            <person name="Ding S.J."/>
            <person name="Wang X.J."/>
            <person name="Zhu J.G."/>
            <person name="Ruan X.D."/>
            <person name="Zhao L."/>
            <person name="Wei J.T."/>
            <person name="Ye R.Z."/>
            <person name="Que T.C."/>
            <person name="Du C.H."/>
            <person name="Zhou Y.H."/>
            <person name="Cheng J.X."/>
            <person name="Dai P.F."/>
            <person name="Guo W.B."/>
            <person name="Han X.H."/>
            <person name="Huang E.J."/>
            <person name="Li L.F."/>
            <person name="Wei W."/>
            <person name="Gao Y.C."/>
            <person name="Liu J.Z."/>
            <person name="Shao H.Z."/>
            <person name="Wang X."/>
            <person name="Wang C.C."/>
            <person name="Yang T.C."/>
            <person name="Huo Q.B."/>
            <person name="Li W."/>
            <person name="Chen H.Y."/>
            <person name="Chen S.E."/>
            <person name="Zhou L.G."/>
            <person name="Ni X.B."/>
            <person name="Tian J.H."/>
            <person name="Sheng Y."/>
            <person name="Liu T."/>
            <person name="Pan Y.S."/>
            <person name="Xia L.Y."/>
            <person name="Li J."/>
            <person name="Zhao F."/>
            <person name="Cao W.C."/>
        </authorList>
    </citation>
    <scope>NUCLEOTIDE SEQUENCE [LARGE SCALE GENOMIC DNA]</scope>
    <source>
        <strain evidence="5">HaeL-2018</strain>
    </source>
</reference>
<accession>A0A9J6G816</accession>
<dbReference type="InterPro" id="IPR000873">
    <property type="entry name" value="AMP-dep_synth/lig_dom"/>
</dbReference>
<feature type="domain" description="AMP-dependent synthetase/ligase" evidence="3">
    <location>
        <begin position="3"/>
        <end position="121"/>
    </location>
</feature>
<comment type="caution">
    <text evidence="5">The sequence shown here is derived from an EMBL/GenBank/DDBJ whole genome shotgun (WGS) entry which is preliminary data.</text>
</comment>
<evidence type="ECO:0000259" key="3">
    <source>
        <dbReference type="Pfam" id="PF00501"/>
    </source>
</evidence>
<dbReference type="Gene3D" id="3.30.300.30">
    <property type="match status" value="1"/>
</dbReference>
<dbReference type="SUPFAM" id="SSF56801">
    <property type="entry name" value="Acetyl-CoA synthetase-like"/>
    <property type="match status" value="1"/>
</dbReference>
<dbReference type="InterPro" id="IPR042099">
    <property type="entry name" value="ANL_N_sf"/>
</dbReference>
<sequence length="280" mass="30833">MLSFPSALKCMLNAMKSPEYSESPLRKCLRKLLVIGSSMPPALVEELRSTFQLEELRSCYGMSEIGGYLTVPPRGDVSGLDVGFPVSGTRMKVIDPVSGSVLGPMERGEVLFDTPYRTSGYIGNSEATAAFVDDRGWVHTGDLGYYNQDGRLFLCGRLKVVLNCLSRNVYPVEVEQHLLEHPAVEQVAVLGVSSPEFGEAPAAMVVLTHGYSPDERLAEELKEFVAGRLPVYKHLYGGVYFADQLPTNSLGKVIRSQLPHLLGSLRRMDCAKHSIKECEF</sequence>
<protein>
    <recommendedName>
        <fullName evidence="7">Acyl-coa synthetase</fullName>
    </recommendedName>
</protein>
<comment type="subcellular location">
    <subcellularLocation>
        <location evidence="1">Peroxisome</location>
    </subcellularLocation>
</comment>
<name>A0A9J6G816_HAELO</name>
<dbReference type="PANTHER" id="PTHR24096:SF422">
    <property type="entry name" value="BCDNA.GH02901"/>
    <property type="match status" value="1"/>
</dbReference>
<keyword evidence="6" id="KW-1185">Reference proteome</keyword>
<organism evidence="5 6">
    <name type="scientific">Haemaphysalis longicornis</name>
    <name type="common">Bush tick</name>
    <dbReference type="NCBI Taxonomy" id="44386"/>
    <lineage>
        <taxon>Eukaryota</taxon>
        <taxon>Metazoa</taxon>
        <taxon>Ecdysozoa</taxon>
        <taxon>Arthropoda</taxon>
        <taxon>Chelicerata</taxon>
        <taxon>Arachnida</taxon>
        <taxon>Acari</taxon>
        <taxon>Parasitiformes</taxon>
        <taxon>Ixodida</taxon>
        <taxon>Ixodoidea</taxon>
        <taxon>Ixodidae</taxon>
        <taxon>Haemaphysalinae</taxon>
        <taxon>Haemaphysalis</taxon>
    </lineage>
</organism>
<evidence type="ECO:0000313" key="5">
    <source>
        <dbReference type="EMBL" id="KAH9370857.1"/>
    </source>
</evidence>
<evidence type="ECO:0008006" key="7">
    <source>
        <dbReference type="Google" id="ProtNLM"/>
    </source>
</evidence>
<dbReference type="GO" id="GO:0005777">
    <property type="term" value="C:peroxisome"/>
    <property type="evidence" value="ECO:0007669"/>
    <property type="project" value="UniProtKB-SubCell"/>
</dbReference>
<dbReference type="GO" id="GO:0016405">
    <property type="term" value="F:CoA-ligase activity"/>
    <property type="evidence" value="ECO:0007669"/>
    <property type="project" value="TreeGrafter"/>
</dbReference>
<dbReference type="OMA" id="HEVEGDH"/>
<keyword evidence="2" id="KW-0576">Peroxisome</keyword>
<dbReference type="InterPro" id="IPR045851">
    <property type="entry name" value="AMP-bd_C_sf"/>
</dbReference>
<gene>
    <name evidence="5" type="ORF">HPB48_009204</name>
</gene>
<dbReference type="EMBL" id="JABSTR010000005">
    <property type="protein sequence ID" value="KAH9370857.1"/>
    <property type="molecule type" value="Genomic_DNA"/>
</dbReference>
<dbReference type="InterPro" id="IPR025110">
    <property type="entry name" value="AMP-bd_C"/>
</dbReference>
<dbReference type="Pfam" id="PF13193">
    <property type="entry name" value="AMP-binding_C"/>
    <property type="match status" value="1"/>
</dbReference>
<evidence type="ECO:0000256" key="2">
    <source>
        <dbReference type="ARBA" id="ARBA00023140"/>
    </source>
</evidence>
<dbReference type="AlphaFoldDB" id="A0A9J6G816"/>
<feature type="domain" description="AMP-binding enzyme C-terminal" evidence="4">
    <location>
        <begin position="173"/>
        <end position="252"/>
    </location>
</feature>
<dbReference type="Pfam" id="PF00501">
    <property type="entry name" value="AMP-binding"/>
    <property type="match status" value="1"/>
</dbReference>
<dbReference type="PANTHER" id="PTHR24096">
    <property type="entry name" value="LONG-CHAIN-FATTY-ACID--COA LIGASE"/>
    <property type="match status" value="1"/>
</dbReference>